<dbReference type="FunFam" id="3.80.10.10:FF:000213">
    <property type="entry name" value="Tyrosine-sulfated glycopeptide receptor 1"/>
    <property type="match status" value="1"/>
</dbReference>
<keyword evidence="9 13" id="KW-0472">Membrane</keyword>
<feature type="domain" description="Leucine-rich repeat-containing N-terminal plant-type" evidence="14">
    <location>
        <begin position="49"/>
        <end position="89"/>
    </location>
</feature>
<evidence type="ECO:0000256" key="4">
    <source>
        <dbReference type="ARBA" id="ARBA00022614"/>
    </source>
</evidence>
<dbReference type="FunFam" id="3.80.10.10:FF:000095">
    <property type="entry name" value="LRR receptor-like serine/threonine-protein kinase GSO1"/>
    <property type="match status" value="1"/>
</dbReference>
<dbReference type="AlphaFoldDB" id="A0A8T0H8A1"/>
<dbReference type="Pfam" id="PF23598">
    <property type="entry name" value="LRR_14"/>
    <property type="match status" value="1"/>
</dbReference>
<evidence type="ECO:0000256" key="12">
    <source>
        <dbReference type="ARBA" id="ARBA00037847"/>
    </source>
</evidence>
<keyword evidence="6" id="KW-0732">Signal</keyword>
<dbReference type="SMART" id="SM00369">
    <property type="entry name" value="LRR_TYP"/>
    <property type="match status" value="9"/>
</dbReference>
<keyword evidence="10" id="KW-0675">Receptor</keyword>
<dbReference type="Pfam" id="PF12799">
    <property type="entry name" value="LRR_4"/>
    <property type="match status" value="1"/>
</dbReference>
<evidence type="ECO:0000256" key="3">
    <source>
        <dbReference type="ARBA" id="ARBA00022475"/>
    </source>
</evidence>
<dbReference type="InterPro" id="IPR013210">
    <property type="entry name" value="LRR_N_plant-typ"/>
</dbReference>
<comment type="similarity">
    <text evidence="2">Belongs to the RLP family.</text>
</comment>
<comment type="caution">
    <text evidence="16">The sequence shown here is derived from an EMBL/GenBank/DDBJ whole genome shotgun (WGS) entry which is preliminary data.</text>
</comment>
<dbReference type="InterPro" id="IPR032675">
    <property type="entry name" value="LRR_dom_sf"/>
</dbReference>
<dbReference type="PANTHER" id="PTHR48052">
    <property type="entry name" value="UNNAMED PRODUCT"/>
    <property type="match status" value="1"/>
</dbReference>
<dbReference type="Pfam" id="PF00560">
    <property type="entry name" value="LRR_1"/>
    <property type="match status" value="6"/>
</dbReference>
<evidence type="ECO:0000256" key="6">
    <source>
        <dbReference type="ARBA" id="ARBA00022729"/>
    </source>
</evidence>
<dbReference type="GO" id="GO:0005886">
    <property type="term" value="C:plasma membrane"/>
    <property type="evidence" value="ECO:0007669"/>
    <property type="project" value="UniProtKB-SubCell"/>
</dbReference>
<dbReference type="InterPro" id="IPR003591">
    <property type="entry name" value="Leu-rich_rpt_typical-subtyp"/>
</dbReference>
<evidence type="ECO:0000256" key="11">
    <source>
        <dbReference type="ARBA" id="ARBA00023180"/>
    </source>
</evidence>
<evidence type="ECO:0000256" key="5">
    <source>
        <dbReference type="ARBA" id="ARBA00022692"/>
    </source>
</evidence>
<dbReference type="EMBL" id="CM026428">
    <property type="protein sequence ID" value="KAG0566479.1"/>
    <property type="molecule type" value="Genomic_DNA"/>
</dbReference>
<dbReference type="InterPro" id="IPR001611">
    <property type="entry name" value="Leu-rich_rpt"/>
</dbReference>
<evidence type="ECO:0000256" key="13">
    <source>
        <dbReference type="SAM" id="Phobius"/>
    </source>
</evidence>
<feature type="domain" description="Disease resistance R13L4/SHOC-2-like LRR" evidence="15">
    <location>
        <begin position="434"/>
        <end position="656"/>
    </location>
</feature>
<dbReference type="GO" id="GO:0012505">
    <property type="term" value="C:endomembrane system"/>
    <property type="evidence" value="ECO:0007669"/>
    <property type="project" value="UniProtKB-SubCell"/>
</dbReference>
<evidence type="ECO:0000256" key="1">
    <source>
        <dbReference type="ARBA" id="ARBA00004236"/>
    </source>
</evidence>
<evidence type="ECO:0000259" key="15">
    <source>
        <dbReference type="Pfam" id="PF23598"/>
    </source>
</evidence>
<comment type="subcellular location">
    <subcellularLocation>
        <location evidence="1">Cell membrane</location>
    </subcellularLocation>
    <subcellularLocation>
        <location evidence="12">Endomembrane system</location>
        <topology evidence="12">Single-pass membrane protein</topology>
    </subcellularLocation>
</comment>
<keyword evidence="5 13" id="KW-0812">Transmembrane</keyword>
<keyword evidence="17" id="KW-1185">Reference proteome</keyword>
<dbReference type="Pfam" id="PF08263">
    <property type="entry name" value="LRRNT_2"/>
    <property type="match status" value="1"/>
</dbReference>
<evidence type="ECO:0000313" key="16">
    <source>
        <dbReference type="EMBL" id="KAG0566479.1"/>
    </source>
</evidence>
<dbReference type="PRINTS" id="PR00019">
    <property type="entry name" value="LEURICHRPT"/>
</dbReference>
<dbReference type="SUPFAM" id="SSF52047">
    <property type="entry name" value="RNI-like"/>
    <property type="match status" value="2"/>
</dbReference>
<name>A0A8T0H8A1_CERPU</name>
<evidence type="ECO:0008006" key="18">
    <source>
        <dbReference type="Google" id="ProtNLM"/>
    </source>
</evidence>
<dbReference type="InterPro" id="IPR055414">
    <property type="entry name" value="LRR_R13L4/SHOC2-like"/>
</dbReference>
<reference evidence="16" key="1">
    <citation type="submission" date="2020-06" db="EMBL/GenBank/DDBJ databases">
        <title>WGS assembly of Ceratodon purpureus strain R40.</title>
        <authorList>
            <person name="Carey S.B."/>
            <person name="Jenkins J."/>
            <person name="Shu S."/>
            <person name="Lovell J.T."/>
            <person name="Sreedasyam A."/>
            <person name="Maumus F."/>
            <person name="Tiley G.P."/>
            <person name="Fernandez-Pozo N."/>
            <person name="Barry K."/>
            <person name="Chen C."/>
            <person name="Wang M."/>
            <person name="Lipzen A."/>
            <person name="Daum C."/>
            <person name="Saski C.A."/>
            <person name="Payton A.C."/>
            <person name="Mcbreen J.C."/>
            <person name="Conrad R.E."/>
            <person name="Kollar L.M."/>
            <person name="Olsson S."/>
            <person name="Huttunen S."/>
            <person name="Landis J.B."/>
            <person name="Wickett N.J."/>
            <person name="Johnson M.G."/>
            <person name="Rensing S.A."/>
            <person name="Grimwood J."/>
            <person name="Schmutz J."/>
            <person name="Mcdaniel S.F."/>
        </authorList>
    </citation>
    <scope>NUCLEOTIDE SEQUENCE</scope>
    <source>
        <strain evidence="16">R40</strain>
    </source>
</reference>
<keyword evidence="11" id="KW-0325">Glycoprotein</keyword>
<keyword evidence="7" id="KW-0677">Repeat</keyword>
<dbReference type="Gene3D" id="3.80.10.10">
    <property type="entry name" value="Ribonuclease Inhibitor"/>
    <property type="match status" value="5"/>
</dbReference>
<feature type="transmembrane region" description="Helical" evidence="13">
    <location>
        <begin position="12"/>
        <end position="37"/>
    </location>
</feature>
<gene>
    <name evidence="16" type="ORF">KC19_7G067000</name>
</gene>
<evidence type="ECO:0000256" key="7">
    <source>
        <dbReference type="ARBA" id="ARBA00022737"/>
    </source>
</evidence>
<organism evidence="16 17">
    <name type="scientific">Ceratodon purpureus</name>
    <name type="common">Fire moss</name>
    <name type="synonym">Dicranum purpureum</name>
    <dbReference type="NCBI Taxonomy" id="3225"/>
    <lineage>
        <taxon>Eukaryota</taxon>
        <taxon>Viridiplantae</taxon>
        <taxon>Streptophyta</taxon>
        <taxon>Embryophyta</taxon>
        <taxon>Bryophyta</taxon>
        <taxon>Bryophytina</taxon>
        <taxon>Bryopsida</taxon>
        <taxon>Dicranidae</taxon>
        <taxon>Pseudoditrichales</taxon>
        <taxon>Ditrichaceae</taxon>
        <taxon>Ceratodon</taxon>
    </lineage>
</organism>
<evidence type="ECO:0000256" key="8">
    <source>
        <dbReference type="ARBA" id="ARBA00022989"/>
    </source>
</evidence>
<evidence type="ECO:0000256" key="2">
    <source>
        <dbReference type="ARBA" id="ARBA00009592"/>
    </source>
</evidence>
<protein>
    <recommendedName>
        <fullName evidence="18">Leucine-rich repeat-containing N-terminal plant-type domain-containing protein</fullName>
    </recommendedName>
</protein>
<accession>A0A8T0H8A1</accession>
<feature type="transmembrane region" description="Helical" evidence="13">
    <location>
        <begin position="840"/>
        <end position="862"/>
    </location>
</feature>
<keyword evidence="8 13" id="KW-1133">Transmembrane helix</keyword>
<dbReference type="PANTHER" id="PTHR48052:SF8">
    <property type="entry name" value="LRR RECEPTOR-LIKE SERINE_THREONINE-PROTEIN KINASE FLS2"/>
    <property type="match status" value="1"/>
</dbReference>
<evidence type="ECO:0000256" key="10">
    <source>
        <dbReference type="ARBA" id="ARBA00023170"/>
    </source>
</evidence>
<evidence type="ECO:0000259" key="14">
    <source>
        <dbReference type="Pfam" id="PF08263"/>
    </source>
</evidence>
<dbReference type="InterPro" id="IPR025875">
    <property type="entry name" value="Leu-rich_rpt_4"/>
</dbReference>
<sequence>MIAMVYCRRTEVLGLETAVFRAIVCVTLFMSIFFGVARAQTSSSPVCSATDRDALLRFKNGIVNGSTTPCLSSWTLTSGNCCAWLGVKCEAITGHVVELNLTSCALSGVLLQESLGNVSALEVVDLSNNMLYGDIPEDLLQLRNMSFFSVAANGELPDNATMLSDSPGFNPGTFINGSFDMLTKLTHLDLGQSFKQEAGAFTSLFPSEVCKLKNLTYLNLRRCYLVGTLPDCFGSQMSRLEFLDLSGNDLKDDGEKTMLNVFGNLTNLRTLTVDQVGSGSVGNSPLLSTTGSLFPISSLRGLRNLQSLTLAGVYGQKTKLRQVLDSLQELNQSLVYLDLRENSLTGVIPHSIQAFANLRHLDLGNNLLNSTLTSSIFQLRSLEVLNLDRNQFRGLLPPAIGKLGHLQFLNVTENSLEGPIPEELGRCVNLTSLDLSNNNFNGSLPKSIANLTALRYLSLLSNANLGGDLPTEIGNLTSLEFIDFSHDAFTGMIPWSWGENLSRLRFLHGTTNHLSGVLPTNLGNLSSLISLDLSYNDNITGPLPVALGYLTSGVYRILFCQNQMTGGIPPEWNNLGATLKSLSMYYNNLTGPIPNMTNLRHLEVLDMSYNSFTGAFPEWIEGSRDTLRVLELSQNRLEGTLPSWLSSFTSLQIMNLGGNLLTGSIPEDLSKLTTMTETGGNDTVLWTDQVVVTASGKALNFDIITINTKSFDFNGNKLTGHIPTELGSLQGLIYLSLAGCNLTGTIPAQLANLTNLETLDLSSNQLDGPIPSQLDTGLHALQFLNLTNNNLSGPIPHAKQLETFNSSSFENNPLLCGPPTNQTCQAAAVESDNWDDVIDMTGFAVGISIGFVMMVVTFGLWLPARRWVLYPMGKDLWYNGHFRTPDVS</sequence>
<keyword evidence="3" id="KW-1003">Cell membrane</keyword>
<keyword evidence="4" id="KW-0433">Leucine-rich repeat</keyword>
<dbReference type="Pfam" id="PF13516">
    <property type="entry name" value="LRR_6"/>
    <property type="match status" value="1"/>
</dbReference>
<dbReference type="Proteomes" id="UP000822688">
    <property type="component" value="Chromosome 7"/>
</dbReference>
<proteinExistence type="inferred from homology"/>
<dbReference type="Pfam" id="PF13855">
    <property type="entry name" value="LRR_8"/>
    <property type="match status" value="1"/>
</dbReference>
<evidence type="ECO:0000256" key="9">
    <source>
        <dbReference type="ARBA" id="ARBA00023136"/>
    </source>
</evidence>
<evidence type="ECO:0000313" key="17">
    <source>
        <dbReference type="Proteomes" id="UP000822688"/>
    </source>
</evidence>